<feature type="chain" id="PRO_5013626746" evidence="1">
    <location>
        <begin position="20"/>
        <end position="102"/>
    </location>
</feature>
<gene>
    <name evidence="2" type="ORF">B9Z55_027254</name>
</gene>
<accession>A0A2G5SGU6</accession>
<dbReference type="AlphaFoldDB" id="A0A2G5SGU6"/>
<proteinExistence type="predicted"/>
<evidence type="ECO:0000313" key="2">
    <source>
        <dbReference type="EMBL" id="PIC14304.1"/>
    </source>
</evidence>
<dbReference type="STRING" id="1611254.A0A2G5SGU6"/>
<comment type="caution">
    <text evidence="2">The sequence shown here is derived from an EMBL/GenBank/DDBJ whole genome shotgun (WGS) entry which is preliminary data.</text>
</comment>
<keyword evidence="3" id="KW-1185">Reference proteome</keyword>
<dbReference type="OrthoDB" id="6090360at2759"/>
<protein>
    <submittedName>
        <fullName evidence="2">Uncharacterized protein</fullName>
    </submittedName>
</protein>
<dbReference type="Proteomes" id="UP000230233">
    <property type="component" value="Unassembled WGS sequence"/>
</dbReference>
<dbReference type="EMBL" id="PDUG01000008">
    <property type="protein sequence ID" value="PIC14304.1"/>
    <property type="molecule type" value="Genomic_DNA"/>
</dbReference>
<name>A0A2G5SGU6_9PELO</name>
<keyword evidence="1" id="KW-0732">Signal</keyword>
<feature type="signal peptide" evidence="1">
    <location>
        <begin position="1"/>
        <end position="19"/>
    </location>
</feature>
<evidence type="ECO:0000256" key="1">
    <source>
        <dbReference type="SAM" id="SignalP"/>
    </source>
</evidence>
<sequence length="102" mass="11612">MQLLHFFVGLSILISVCLSASADERMMGWNKAHGLWGKRSVQESAQDKRTPQNWNKLNSLWGKRSSASFDDDYSMDNGEEDVALVLKRSPAQWQRANGLWGR</sequence>
<organism evidence="2 3">
    <name type="scientific">Caenorhabditis nigoni</name>
    <dbReference type="NCBI Taxonomy" id="1611254"/>
    <lineage>
        <taxon>Eukaryota</taxon>
        <taxon>Metazoa</taxon>
        <taxon>Ecdysozoa</taxon>
        <taxon>Nematoda</taxon>
        <taxon>Chromadorea</taxon>
        <taxon>Rhabditida</taxon>
        <taxon>Rhabditina</taxon>
        <taxon>Rhabditomorpha</taxon>
        <taxon>Rhabditoidea</taxon>
        <taxon>Rhabditidae</taxon>
        <taxon>Peloderinae</taxon>
        <taxon>Caenorhabditis</taxon>
    </lineage>
</organism>
<evidence type="ECO:0000313" key="3">
    <source>
        <dbReference type="Proteomes" id="UP000230233"/>
    </source>
</evidence>
<reference evidence="3" key="1">
    <citation type="submission" date="2017-10" db="EMBL/GenBank/DDBJ databases">
        <title>Rapid genome shrinkage in a self-fertile nematode reveals novel sperm competition proteins.</title>
        <authorList>
            <person name="Yin D."/>
            <person name="Schwarz E.M."/>
            <person name="Thomas C.G."/>
            <person name="Felde R.L."/>
            <person name="Korf I.F."/>
            <person name="Cutter A.D."/>
            <person name="Schartner C.M."/>
            <person name="Ralston E.J."/>
            <person name="Meyer B.J."/>
            <person name="Haag E.S."/>
        </authorList>
    </citation>
    <scope>NUCLEOTIDE SEQUENCE [LARGE SCALE GENOMIC DNA]</scope>
    <source>
        <strain evidence="3">JU1422</strain>
    </source>
</reference>